<accession>A0ABW2ARP9</accession>
<dbReference type="RefSeq" id="WP_377821558.1">
    <property type="nucleotide sequence ID" value="NZ_JBHSWJ010000002.1"/>
</dbReference>
<dbReference type="PANTHER" id="PTHR33164:SF99">
    <property type="entry name" value="MARR FAMILY REGULATORY PROTEIN"/>
    <property type="match status" value="1"/>
</dbReference>
<comment type="caution">
    <text evidence="2">The sequence shown here is derived from an EMBL/GenBank/DDBJ whole genome shotgun (WGS) entry which is preliminary data.</text>
</comment>
<organism evidence="2 3">
    <name type="scientific">Branchiibius cervicis</name>
    <dbReference type="NCBI Taxonomy" id="908252"/>
    <lineage>
        <taxon>Bacteria</taxon>
        <taxon>Bacillati</taxon>
        <taxon>Actinomycetota</taxon>
        <taxon>Actinomycetes</taxon>
        <taxon>Micrococcales</taxon>
        <taxon>Dermacoccaceae</taxon>
        <taxon>Branchiibius</taxon>
    </lineage>
</organism>
<dbReference type="InterPro" id="IPR036390">
    <property type="entry name" value="WH_DNA-bd_sf"/>
</dbReference>
<evidence type="ECO:0000259" key="1">
    <source>
        <dbReference type="SMART" id="SM00347"/>
    </source>
</evidence>
<dbReference type="InterPro" id="IPR000835">
    <property type="entry name" value="HTH_MarR-typ"/>
</dbReference>
<dbReference type="EMBL" id="JBHSWJ010000002">
    <property type="protein sequence ID" value="MFC6713639.1"/>
    <property type="molecule type" value="Genomic_DNA"/>
</dbReference>
<reference evidence="3" key="1">
    <citation type="journal article" date="2019" name="Int. J. Syst. Evol. Microbiol.">
        <title>The Global Catalogue of Microorganisms (GCM) 10K type strain sequencing project: providing services to taxonomists for standard genome sequencing and annotation.</title>
        <authorList>
            <consortium name="The Broad Institute Genomics Platform"/>
            <consortium name="The Broad Institute Genome Sequencing Center for Infectious Disease"/>
            <person name="Wu L."/>
            <person name="Ma J."/>
        </authorList>
    </citation>
    <scope>NUCLEOTIDE SEQUENCE [LARGE SCALE GENOMIC DNA]</scope>
    <source>
        <strain evidence="3">NBRC 106593</strain>
    </source>
</reference>
<dbReference type="SMART" id="SM00347">
    <property type="entry name" value="HTH_MARR"/>
    <property type="match status" value="1"/>
</dbReference>
<evidence type="ECO:0000313" key="2">
    <source>
        <dbReference type="EMBL" id="MFC6713639.1"/>
    </source>
</evidence>
<gene>
    <name evidence="2" type="ORF">ACFQBT_07250</name>
</gene>
<dbReference type="Proteomes" id="UP001596356">
    <property type="component" value="Unassembled WGS sequence"/>
</dbReference>
<dbReference type="InterPro" id="IPR036388">
    <property type="entry name" value="WH-like_DNA-bd_sf"/>
</dbReference>
<protein>
    <submittedName>
        <fullName evidence="2">MarR family winged helix-turn-helix transcriptional regulator</fullName>
    </submittedName>
</protein>
<sequence>MSVSSLSTQQRQAIESYLALSRELFLELERRLQAASGLSTADWELIVHLLDAGEAGQRPTELAANAGWPTSRVAHQLRRMERRALVERCAHPEDGRGRIVRLTAEGRRRGLAAAPVVDGSLRELVVGALAGDQLIAWGAACQRVLDRVRRTAPETS</sequence>
<evidence type="ECO:0000313" key="3">
    <source>
        <dbReference type="Proteomes" id="UP001596356"/>
    </source>
</evidence>
<dbReference type="Gene3D" id="1.10.10.10">
    <property type="entry name" value="Winged helix-like DNA-binding domain superfamily/Winged helix DNA-binding domain"/>
    <property type="match status" value="1"/>
</dbReference>
<dbReference type="Pfam" id="PF12802">
    <property type="entry name" value="MarR_2"/>
    <property type="match status" value="1"/>
</dbReference>
<dbReference type="SUPFAM" id="SSF46785">
    <property type="entry name" value="Winged helix' DNA-binding domain"/>
    <property type="match status" value="1"/>
</dbReference>
<keyword evidence="3" id="KW-1185">Reference proteome</keyword>
<proteinExistence type="predicted"/>
<name>A0ABW2ARP9_9MICO</name>
<feature type="domain" description="HTH marR-type" evidence="1">
    <location>
        <begin position="31"/>
        <end position="133"/>
    </location>
</feature>
<dbReference type="PANTHER" id="PTHR33164">
    <property type="entry name" value="TRANSCRIPTIONAL REGULATOR, MARR FAMILY"/>
    <property type="match status" value="1"/>
</dbReference>
<dbReference type="InterPro" id="IPR039422">
    <property type="entry name" value="MarR/SlyA-like"/>
</dbReference>